<proteinExistence type="predicted"/>
<evidence type="ECO:0000313" key="2">
    <source>
        <dbReference type="EMBL" id="RZU54565.1"/>
    </source>
</evidence>
<name>A0A4Q7ZVD6_9ACTN</name>
<evidence type="ECO:0000313" key="3">
    <source>
        <dbReference type="Proteomes" id="UP000292564"/>
    </source>
</evidence>
<keyword evidence="3" id="KW-1185">Reference proteome</keyword>
<sequence length="286" mass="30141">MASWRAVAAVVSAVVLTAAGAVAGTAVGAPARAAAPGRAMWLWNRADPATVITWATDHDVREIFTYVEPNVAASGDLTRLKDLKKRADRAGITLSALGGEPGWVFDIEGARAWQKSALGTKLFARSHVDVEPYALNAWSTDQPGTVAAFVALLDALQADDARPLEVDVPFWYDTIPLEGGTLADAVLARVDAVTVMSYRDTATGPNSIMDVGADMLLRGGAAGIPVRLAAETASLPDCPYCTFFEEGQQRLANTLDDVDVAAAGYPAFAGIAVHHYGSWSTLRDSP</sequence>
<feature type="chain" id="PRO_5020258657" evidence="1">
    <location>
        <begin position="24"/>
        <end position="286"/>
    </location>
</feature>
<dbReference type="EMBL" id="SHKY01000001">
    <property type="protein sequence ID" value="RZU54565.1"/>
    <property type="molecule type" value="Genomic_DNA"/>
</dbReference>
<keyword evidence="1" id="KW-0732">Signal</keyword>
<reference evidence="2 3" key="1">
    <citation type="submission" date="2019-02" db="EMBL/GenBank/DDBJ databases">
        <title>Sequencing the genomes of 1000 actinobacteria strains.</title>
        <authorList>
            <person name="Klenk H.-P."/>
        </authorList>
    </citation>
    <scope>NUCLEOTIDE SEQUENCE [LARGE SCALE GENOMIC DNA]</scope>
    <source>
        <strain evidence="2 3">DSM 45162</strain>
    </source>
</reference>
<accession>A0A4Q7ZVD6</accession>
<comment type="caution">
    <text evidence="2">The sequence shown here is derived from an EMBL/GenBank/DDBJ whole genome shotgun (WGS) entry which is preliminary data.</text>
</comment>
<protein>
    <submittedName>
        <fullName evidence="2">Uncharacterized protein</fullName>
    </submittedName>
</protein>
<feature type="signal peptide" evidence="1">
    <location>
        <begin position="1"/>
        <end position="23"/>
    </location>
</feature>
<dbReference type="Proteomes" id="UP000292564">
    <property type="component" value="Unassembled WGS sequence"/>
</dbReference>
<gene>
    <name evidence="2" type="ORF">EV385_6516</name>
</gene>
<evidence type="ECO:0000256" key="1">
    <source>
        <dbReference type="SAM" id="SignalP"/>
    </source>
</evidence>
<organism evidence="2 3">
    <name type="scientific">Krasilnikovia cinnamomea</name>
    <dbReference type="NCBI Taxonomy" id="349313"/>
    <lineage>
        <taxon>Bacteria</taxon>
        <taxon>Bacillati</taxon>
        <taxon>Actinomycetota</taxon>
        <taxon>Actinomycetes</taxon>
        <taxon>Micromonosporales</taxon>
        <taxon>Micromonosporaceae</taxon>
        <taxon>Krasilnikovia</taxon>
    </lineage>
</organism>
<dbReference type="AlphaFoldDB" id="A0A4Q7ZVD6"/>